<gene>
    <name evidence="1" type="ORF">JCM19240_5434</name>
</gene>
<sequence length="50" mass="5468">MKSILDGDLITVDTNIGNVTVDCKASIESSVSFANKMAAHRWQVVAWVDM</sequence>
<organism evidence="1 2">
    <name type="scientific">Vibrio maritimus</name>
    <dbReference type="NCBI Taxonomy" id="990268"/>
    <lineage>
        <taxon>Bacteria</taxon>
        <taxon>Pseudomonadati</taxon>
        <taxon>Pseudomonadota</taxon>
        <taxon>Gammaproteobacteria</taxon>
        <taxon>Vibrionales</taxon>
        <taxon>Vibrionaceae</taxon>
        <taxon>Vibrio</taxon>
    </lineage>
</organism>
<name>A0A090SYN1_9VIBR</name>
<dbReference type="Proteomes" id="UP000029224">
    <property type="component" value="Unassembled WGS sequence"/>
</dbReference>
<accession>A0A090SYN1</accession>
<comment type="caution">
    <text evidence="1">The sequence shown here is derived from an EMBL/GenBank/DDBJ whole genome shotgun (WGS) entry which is preliminary data.</text>
</comment>
<protein>
    <submittedName>
        <fullName evidence="1">Uncharacterized protein</fullName>
    </submittedName>
</protein>
<reference evidence="1 2" key="2">
    <citation type="submission" date="2014-09" db="EMBL/GenBank/DDBJ databases">
        <authorList>
            <consortium name="NBRP consortium"/>
            <person name="Sawabe T."/>
            <person name="Meirelles P."/>
            <person name="Nakanishi M."/>
            <person name="Sayaka M."/>
            <person name="Hattori M."/>
            <person name="Ohkuma M."/>
        </authorList>
    </citation>
    <scope>NUCLEOTIDE SEQUENCE [LARGE SCALE GENOMIC DNA]</scope>
    <source>
        <strain evidence="1 2">JCM 19240</strain>
    </source>
</reference>
<proteinExistence type="predicted"/>
<evidence type="ECO:0000313" key="2">
    <source>
        <dbReference type="Proteomes" id="UP000029224"/>
    </source>
</evidence>
<evidence type="ECO:0000313" key="1">
    <source>
        <dbReference type="EMBL" id="GAL32003.1"/>
    </source>
</evidence>
<dbReference type="AlphaFoldDB" id="A0A090SYN1"/>
<keyword evidence="2" id="KW-1185">Reference proteome</keyword>
<dbReference type="EMBL" id="BBMT01000001">
    <property type="protein sequence ID" value="GAL32003.1"/>
    <property type="molecule type" value="Genomic_DNA"/>
</dbReference>
<reference evidence="1 2" key="1">
    <citation type="submission" date="2014-09" db="EMBL/GenBank/DDBJ databases">
        <title>Vibrio maritimus JCM 19240. (C210) whole genome shotgun sequence.</title>
        <authorList>
            <person name="Sawabe T."/>
            <person name="Meirelles P."/>
            <person name="Nakanishi M."/>
            <person name="Sayaka M."/>
            <person name="Hattori M."/>
            <person name="Ohkuma M."/>
        </authorList>
    </citation>
    <scope>NUCLEOTIDE SEQUENCE [LARGE SCALE GENOMIC DNA]</scope>
    <source>
        <strain evidence="1 2">JCM 19240</strain>
    </source>
</reference>